<proteinExistence type="predicted"/>
<keyword evidence="2" id="KW-0833">Ubl conjugation pathway</keyword>
<name>A0A803LWD2_CHEQI</name>
<dbReference type="Gene3D" id="1.20.1280.50">
    <property type="match status" value="1"/>
</dbReference>
<dbReference type="OrthoDB" id="3219396at2759"/>
<protein>
    <recommendedName>
        <fullName evidence="3">F-box domain-containing protein</fullName>
    </recommendedName>
</protein>
<dbReference type="InterPro" id="IPR001810">
    <property type="entry name" value="F-box_dom"/>
</dbReference>
<gene>
    <name evidence="4" type="primary">LOC110722631</name>
</gene>
<dbReference type="Gramene" id="AUR62019783-RA">
    <property type="protein sequence ID" value="AUR62019783-RA:cds"/>
    <property type="gene ID" value="AUR62019783"/>
</dbReference>
<dbReference type="CDD" id="cd09917">
    <property type="entry name" value="F-box_SF"/>
    <property type="match status" value="1"/>
</dbReference>
<dbReference type="Pfam" id="PF00646">
    <property type="entry name" value="F-box"/>
    <property type="match status" value="1"/>
</dbReference>
<dbReference type="Proteomes" id="UP000596660">
    <property type="component" value="Unplaced"/>
</dbReference>
<dbReference type="NCBIfam" id="TIGR01640">
    <property type="entry name" value="F_box_assoc_1"/>
    <property type="match status" value="1"/>
</dbReference>
<reference evidence="4" key="2">
    <citation type="submission" date="2021-03" db="UniProtKB">
        <authorList>
            <consortium name="EnsemblPlants"/>
        </authorList>
    </citation>
    <scope>IDENTIFICATION</scope>
</reference>
<dbReference type="PANTHER" id="PTHR10706">
    <property type="entry name" value="F-BOX FAMILY PROTEIN"/>
    <property type="match status" value="1"/>
</dbReference>
<evidence type="ECO:0000313" key="4">
    <source>
        <dbReference type="EnsemblPlants" id="AUR62019783-RA:cds"/>
    </source>
</evidence>
<dbReference type="InterPro" id="IPR056592">
    <property type="entry name" value="Beta-prop_At3g26010-like"/>
</dbReference>
<dbReference type="InterPro" id="IPR036047">
    <property type="entry name" value="F-box-like_dom_sf"/>
</dbReference>
<dbReference type="SUPFAM" id="SSF81383">
    <property type="entry name" value="F-box domain"/>
    <property type="match status" value="1"/>
</dbReference>
<reference evidence="4" key="1">
    <citation type="journal article" date="2017" name="Nature">
        <title>The genome of Chenopodium quinoa.</title>
        <authorList>
            <person name="Jarvis D.E."/>
            <person name="Ho Y.S."/>
            <person name="Lightfoot D.J."/>
            <person name="Schmoeckel S.M."/>
            <person name="Li B."/>
            <person name="Borm T.J.A."/>
            <person name="Ohyanagi H."/>
            <person name="Mineta K."/>
            <person name="Michell C.T."/>
            <person name="Saber N."/>
            <person name="Kharbatia N.M."/>
            <person name="Rupper R.R."/>
            <person name="Sharp A.R."/>
            <person name="Dally N."/>
            <person name="Boughton B.A."/>
            <person name="Woo Y.H."/>
            <person name="Gao G."/>
            <person name="Schijlen E.G.W.M."/>
            <person name="Guo X."/>
            <person name="Momin A.A."/>
            <person name="Negrao S."/>
            <person name="Al-Babili S."/>
            <person name="Gehring C."/>
            <person name="Roessner U."/>
            <person name="Jung C."/>
            <person name="Murphy K."/>
            <person name="Arold S.T."/>
            <person name="Gojobori T."/>
            <person name="van der Linden C.G."/>
            <person name="van Loo E.N."/>
            <person name="Jellen E.N."/>
            <person name="Maughan P.J."/>
            <person name="Tester M."/>
        </authorList>
    </citation>
    <scope>NUCLEOTIDE SEQUENCE [LARGE SCALE GENOMIC DNA]</scope>
    <source>
        <strain evidence="4">cv. PI 614886</strain>
    </source>
</reference>
<sequence length="413" mass="46843">MELEPSWEDHDCGYLSVSKEDHTSEPDVFGSLLELTPINDEEKDVICINSILPDDILERVFGHLPVSTIIKAGCVCKKWNDMLQSERFLQNLPSTSPQKPWYFMFTSDSDPQGHVYDPMLLKWYRFEIPYVEMPSWNLFSSSGLVCFMDNDSRRKLYVCNPVTRCCRKLAGPYGTELSDYCALAVSLDESSRKYTLAIVRSKQAPGEQADWGLSIDVYSSKNKLWSSLVEVNLQAWRSGADSVICGGILYFVVYLTRTLGFINSHYGVLAYDLASGSFDLDVVERVILAPCPVTCMRLMNIKEELVMVGGIEKQGRSGVIKGIGIWVLKGKAWEEVSRMPNKFFRGFGEFDDVFASSGFDNLIYIQGYGTPALLMFDMTTKEWRWSHKCPATKKFPLQLFSGICFEPRFDISP</sequence>
<dbReference type="GeneID" id="110722631"/>
<evidence type="ECO:0000313" key="5">
    <source>
        <dbReference type="Proteomes" id="UP000596660"/>
    </source>
</evidence>
<accession>A0A803LWD2</accession>
<dbReference type="PANTHER" id="PTHR10706:SF130">
    <property type="entry name" value="F-BOX ONLY PROTEIN 31"/>
    <property type="match status" value="1"/>
</dbReference>
<keyword evidence="5" id="KW-1185">Reference proteome</keyword>
<evidence type="ECO:0000256" key="2">
    <source>
        <dbReference type="ARBA" id="ARBA00022786"/>
    </source>
</evidence>
<dbReference type="InterPro" id="IPR011043">
    <property type="entry name" value="Gal_Oxase/kelch_b-propeller"/>
</dbReference>
<dbReference type="InterPro" id="IPR045048">
    <property type="entry name" value="FBXO31/39"/>
</dbReference>
<dbReference type="FunFam" id="1.20.1280.50:FF:000030">
    <property type="entry name" value="F-box/kelch-repeat protein At3g61590"/>
    <property type="match status" value="1"/>
</dbReference>
<dbReference type="InterPro" id="IPR015915">
    <property type="entry name" value="Kelch-typ_b-propeller"/>
</dbReference>
<evidence type="ECO:0000259" key="3">
    <source>
        <dbReference type="PROSITE" id="PS50181"/>
    </source>
</evidence>
<dbReference type="KEGG" id="cqi:110722631"/>
<feature type="domain" description="F-box" evidence="3">
    <location>
        <begin position="46"/>
        <end position="92"/>
    </location>
</feature>
<dbReference type="SMR" id="A0A803LWD2"/>
<dbReference type="Gene3D" id="2.120.10.80">
    <property type="entry name" value="Kelch-type beta propeller"/>
    <property type="match status" value="1"/>
</dbReference>
<comment type="pathway">
    <text evidence="1">Protein modification; protein ubiquitination.</text>
</comment>
<dbReference type="PROSITE" id="PS50181">
    <property type="entry name" value="FBOX"/>
    <property type="match status" value="1"/>
</dbReference>
<dbReference type="SMART" id="SM00256">
    <property type="entry name" value="FBOX"/>
    <property type="match status" value="1"/>
</dbReference>
<organism evidence="4 5">
    <name type="scientific">Chenopodium quinoa</name>
    <name type="common">Quinoa</name>
    <dbReference type="NCBI Taxonomy" id="63459"/>
    <lineage>
        <taxon>Eukaryota</taxon>
        <taxon>Viridiplantae</taxon>
        <taxon>Streptophyta</taxon>
        <taxon>Embryophyta</taxon>
        <taxon>Tracheophyta</taxon>
        <taxon>Spermatophyta</taxon>
        <taxon>Magnoliopsida</taxon>
        <taxon>eudicotyledons</taxon>
        <taxon>Gunneridae</taxon>
        <taxon>Pentapetalae</taxon>
        <taxon>Caryophyllales</taxon>
        <taxon>Chenopodiaceae</taxon>
        <taxon>Chenopodioideae</taxon>
        <taxon>Atripliceae</taxon>
        <taxon>Chenopodium</taxon>
    </lineage>
</organism>
<dbReference type="RefSeq" id="XP_021757595.1">
    <property type="nucleotide sequence ID" value="XM_021901903.1"/>
</dbReference>
<dbReference type="InterPro" id="IPR017451">
    <property type="entry name" value="F-box-assoc_interact_dom"/>
</dbReference>
<dbReference type="EnsemblPlants" id="AUR62019783-RA">
    <property type="protein sequence ID" value="AUR62019783-RA:cds"/>
    <property type="gene ID" value="AUR62019783"/>
</dbReference>
<dbReference type="SUPFAM" id="SSF50965">
    <property type="entry name" value="Galactose oxidase, central domain"/>
    <property type="match status" value="1"/>
</dbReference>
<evidence type="ECO:0000256" key="1">
    <source>
        <dbReference type="ARBA" id="ARBA00004906"/>
    </source>
</evidence>
<dbReference type="AlphaFoldDB" id="A0A803LWD2"/>
<dbReference type="Pfam" id="PF24750">
    <property type="entry name" value="b-prop_At3g26010-like"/>
    <property type="match status" value="1"/>
</dbReference>